<keyword evidence="8 10" id="KW-0472">Membrane</keyword>
<dbReference type="InterPro" id="IPR003352">
    <property type="entry name" value="PTS_EIIC"/>
</dbReference>
<dbReference type="PANTHER" id="PTHR30175:SF4">
    <property type="entry name" value="PTS SYSTEM TREHALOSE-SPECIFIC EIIBC COMPONENT"/>
    <property type="match status" value="1"/>
</dbReference>
<dbReference type="InterPro" id="IPR018113">
    <property type="entry name" value="PTrfase_EIIB_Cys"/>
</dbReference>
<evidence type="ECO:0000256" key="10">
    <source>
        <dbReference type="SAM" id="Phobius"/>
    </source>
</evidence>
<evidence type="ECO:0000259" key="13">
    <source>
        <dbReference type="PROSITE" id="PS51103"/>
    </source>
</evidence>
<dbReference type="InterPro" id="IPR011296">
    <property type="entry name" value="PTS_IIBC_treh"/>
</dbReference>
<feature type="transmembrane region" description="Helical" evidence="10">
    <location>
        <begin position="183"/>
        <end position="203"/>
    </location>
</feature>
<dbReference type="Pfam" id="PF00358">
    <property type="entry name" value="PTS_EIIA_1"/>
    <property type="match status" value="1"/>
</dbReference>
<feature type="transmembrane region" description="Helical" evidence="10">
    <location>
        <begin position="448"/>
        <end position="467"/>
    </location>
</feature>
<evidence type="ECO:0000259" key="11">
    <source>
        <dbReference type="PROSITE" id="PS51093"/>
    </source>
</evidence>
<protein>
    <submittedName>
        <fullName evidence="14">PTS system trehalose-specific EIIBC component</fullName>
        <ecNumber evidence="14">2.7.1.201</ecNumber>
    </submittedName>
</protein>
<keyword evidence="15" id="KW-1185">Reference proteome</keyword>
<dbReference type="InterPro" id="IPR013013">
    <property type="entry name" value="PTS_EIIC_1"/>
</dbReference>
<comment type="caution">
    <text evidence="14">The sequence shown here is derived from an EMBL/GenBank/DDBJ whole genome shotgun (WGS) entry which is preliminary data.</text>
</comment>
<feature type="transmembrane region" description="Helical" evidence="10">
    <location>
        <begin position="232"/>
        <end position="251"/>
    </location>
</feature>
<feature type="transmembrane region" description="Helical" evidence="10">
    <location>
        <begin position="307"/>
        <end position="327"/>
    </location>
</feature>
<dbReference type="PROSITE" id="PS51103">
    <property type="entry name" value="PTS_EIIC_TYPE_1"/>
    <property type="match status" value="1"/>
</dbReference>
<dbReference type="CDD" id="cd00212">
    <property type="entry name" value="PTS_IIB_glc"/>
    <property type="match status" value="1"/>
</dbReference>
<evidence type="ECO:0000256" key="6">
    <source>
        <dbReference type="ARBA" id="ARBA00022692"/>
    </source>
</evidence>
<evidence type="ECO:0000256" key="4">
    <source>
        <dbReference type="ARBA" id="ARBA00022597"/>
    </source>
</evidence>
<accession>A0ABS6THD4</accession>
<dbReference type="PANTHER" id="PTHR30175">
    <property type="entry name" value="PHOSPHOTRANSFERASE SYSTEM TRANSPORT PROTEIN"/>
    <property type="match status" value="1"/>
</dbReference>
<keyword evidence="5" id="KW-0598">Phosphotransferase system</keyword>
<feature type="domain" description="PTS EIIC type-1" evidence="13">
    <location>
        <begin position="107"/>
        <end position="483"/>
    </location>
</feature>
<name>A0ABS6THD4_9ENTE</name>
<keyword evidence="7 10" id="KW-1133">Transmembrane helix</keyword>
<dbReference type="EC" id="2.7.1.201" evidence="14"/>
<evidence type="ECO:0000256" key="9">
    <source>
        <dbReference type="PROSITE-ProRule" id="PRU00421"/>
    </source>
</evidence>
<evidence type="ECO:0000256" key="5">
    <source>
        <dbReference type="ARBA" id="ARBA00022683"/>
    </source>
</evidence>
<evidence type="ECO:0000313" key="14">
    <source>
        <dbReference type="EMBL" id="MBV7392316.1"/>
    </source>
</evidence>
<feature type="transmembrane region" description="Helical" evidence="10">
    <location>
        <begin position="106"/>
        <end position="132"/>
    </location>
</feature>
<evidence type="ECO:0000259" key="12">
    <source>
        <dbReference type="PROSITE" id="PS51098"/>
    </source>
</evidence>
<proteinExistence type="predicted"/>
<dbReference type="RefSeq" id="WP_218327528.1">
    <property type="nucleotide sequence ID" value="NZ_JAHUZB010000010.1"/>
</dbReference>
<dbReference type="PROSITE" id="PS00371">
    <property type="entry name" value="PTS_EIIA_TYPE_1_HIS"/>
    <property type="match status" value="1"/>
</dbReference>
<dbReference type="Pfam" id="PF02378">
    <property type="entry name" value="PTS_EIIC"/>
    <property type="match status" value="1"/>
</dbReference>
<feature type="domain" description="PTS EIIB type-1" evidence="12">
    <location>
        <begin position="5"/>
        <end position="87"/>
    </location>
</feature>
<organism evidence="14 15">
    <name type="scientific">Enterococcus alishanensis</name>
    <dbReference type="NCBI Taxonomy" id="1303817"/>
    <lineage>
        <taxon>Bacteria</taxon>
        <taxon>Bacillati</taxon>
        <taxon>Bacillota</taxon>
        <taxon>Bacilli</taxon>
        <taxon>Lactobacillales</taxon>
        <taxon>Enterococcaceae</taxon>
        <taxon>Enterococcus</taxon>
    </lineage>
</organism>
<dbReference type="NCBIfam" id="TIGR00826">
    <property type="entry name" value="EIIB_glc"/>
    <property type="match status" value="1"/>
</dbReference>
<keyword evidence="2" id="KW-0813">Transport</keyword>
<feature type="active site" description="Phosphocysteine intermediate; for EIIB activity" evidence="9">
    <location>
        <position position="27"/>
    </location>
</feature>
<feature type="domain" description="PTS EIIA type-1" evidence="11">
    <location>
        <begin position="517"/>
        <end position="621"/>
    </location>
</feature>
<dbReference type="InterPro" id="IPR050558">
    <property type="entry name" value="PTS_Sugar-Specific_Components"/>
</dbReference>
<evidence type="ECO:0000256" key="1">
    <source>
        <dbReference type="ARBA" id="ARBA00004651"/>
    </source>
</evidence>
<dbReference type="PROSITE" id="PS51093">
    <property type="entry name" value="PTS_EIIA_TYPE_1"/>
    <property type="match status" value="1"/>
</dbReference>
<dbReference type="Pfam" id="PF00367">
    <property type="entry name" value="PTS_EIIB"/>
    <property type="match status" value="1"/>
</dbReference>
<gene>
    <name evidence="14" type="primary">treP</name>
    <name evidence="14" type="ORF">KUA55_16660</name>
</gene>
<feature type="transmembrane region" description="Helical" evidence="10">
    <location>
        <begin position="152"/>
        <end position="171"/>
    </location>
</feature>
<evidence type="ECO:0000313" key="15">
    <source>
        <dbReference type="Proteomes" id="UP000774130"/>
    </source>
</evidence>
<sequence>MGKYEKDTKDLLAAIGGKENVSAVTHCATRMRFVLNDPKKANEEQIEEIPSVKGTFTNAGQFQVIIGNDVSVFYNEFKGVSGIEGISKEAAKSAAKQNQNLVQRGIAVLAEIFTPLLPAIVVGGLILGFRNILEAVPMGWLNGQTIVEVSQFWSGINSFLWLPGEAIFHFLPVGITWSIARKMGATEILGIVLGITLVSPQLLNAYAVNGTTAAEIARDWTWNFGFFTVDKIGYQAQVIPAMLAGFLLVYLERFFRKHIPEAVSMIFVPLLSLIPTIMAAHLVLGPIGWQIGTAISNVVNAGLTSNFSWLFGGLFGALYSPMVITGLHHTTLAIDTQLIADFGSTNLWPMICLSNIAQGAAVLAVVFEHRGNKKEEQVSIPSVISAWLGVTEPAMFGINLKYAYPFLAAMIGSGIAGLFITLFKVRALSIGVGGLPGILAILPQNYLIFAIGMVIAIVVPFILTIAFRRMGIFNKIDRIEAANVPTLDNEAPKKMGAIVDLFSPLAGNLAPLSSAKDPVFAEGLMGQGVVIDPSEGKLYAPFDGNISLLFPTKHAIGLISTEGTEVLIHIGIDTVQLDGKYFTSHVSQGDTVKKGQLLMEFDVAAIKAAGYEIQTPVIVTNGTDFQVDSLVADGPVTTDEKILTATAL</sequence>
<dbReference type="GO" id="GO:0016740">
    <property type="term" value="F:transferase activity"/>
    <property type="evidence" value="ECO:0007669"/>
    <property type="project" value="UniProtKB-KW"/>
</dbReference>
<feature type="transmembrane region" description="Helical" evidence="10">
    <location>
        <begin position="263"/>
        <end position="287"/>
    </location>
</feature>
<dbReference type="PROSITE" id="PS01035">
    <property type="entry name" value="PTS_EIIB_TYPE_1_CYS"/>
    <property type="match status" value="1"/>
</dbReference>
<feature type="transmembrane region" description="Helical" evidence="10">
    <location>
        <begin position="402"/>
        <end position="420"/>
    </location>
</feature>
<reference evidence="14 15" key="1">
    <citation type="submission" date="2021-06" db="EMBL/GenBank/DDBJ databases">
        <title>Enterococcus alishanensis sp. nov., a novel lactic acid bacterium isolated from fresh coffee beans.</title>
        <authorList>
            <person name="Chen Y.-S."/>
        </authorList>
    </citation>
    <scope>NUCLEOTIDE SEQUENCE [LARGE SCALE GENOMIC DNA]</scope>
    <source>
        <strain evidence="14 15">ALS3</strain>
    </source>
</reference>
<dbReference type="InterPro" id="IPR001996">
    <property type="entry name" value="PTS_IIB_1"/>
</dbReference>
<dbReference type="EMBL" id="JAHUZB010000010">
    <property type="protein sequence ID" value="MBV7392316.1"/>
    <property type="molecule type" value="Genomic_DNA"/>
</dbReference>
<dbReference type="NCBIfam" id="TIGR01992">
    <property type="entry name" value="PTS-IIBC-Tre"/>
    <property type="match status" value="1"/>
</dbReference>
<dbReference type="Proteomes" id="UP000774130">
    <property type="component" value="Unassembled WGS sequence"/>
</dbReference>
<evidence type="ECO:0000256" key="7">
    <source>
        <dbReference type="ARBA" id="ARBA00022989"/>
    </source>
</evidence>
<comment type="subcellular location">
    <subcellularLocation>
        <location evidence="1">Cell membrane</location>
        <topology evidence="1">Multi-pass membrane protein</topology>
    </subcellularLocation>
</comment>
<evidence type="ECO:0000256" key="2">
    <source>
        <dbReference type="ARBA" id="ARBA00022448"/>
    </source>
</evidence>
<keyword evidence="6 10" id="KW-0812">Transmembrane</keyword>
<keyword evidence="3" id="KW-1003">Cell membrane</keyword>
<dbReference type="NCBIfam" id="NF008236">
    <property type="entry name" value="PRK11007.1"/>
    <property type="match status" value="1"/>
</dbReference>
<keyword evidence="14" id="KW-0808">Transferase</keyword>
<keyword evidence="4" id="KW-0762">Sugar transport</keyword>
<dbReference type="PROSITE" id="PS51098">
    <property type="entry name" value="PTS_EIIB_TYPE_1"/>
    <property type="match status" value="1"/>
</dbReference>
<evidence type="ECO:0000256" key="3">
    <source>
        <dbReference type="ARBA" id="ARBA00022475"/>
    </source>
</evidence>
<evidence type="ECO:0000256" key="8">
    <source>
        <dbReference type="ARBA" id="ARBA00023136"/>
    </source>
</evidence>
<dbReference type="NCBIfam" id="TIGR00830">
    <property type="entry name" value="PTBA"/>
    <property type="match status" value="1"/>
</dbReference>
<dbReference type="InterPro" id="IPR001127">
    <property type="entry name" value="PTS_EIIA_1_perm"/>
</dbReference>